<name>A0AAD9MIP5_PROWI</name>
<dbReference type="InterPro" id="IPR039524">
    <property type="entry name" value="PIGO/GPI13"/>
</dbReference>
<sequence>MVVVDGTYDCPPDTPHCHQGQMPFLTSLAEAAQRLRCLITGAPPSFFDIGNTFSPGALDDDTLVDVAVAAGKRVNFVGDATWGALLPSRFSEERSLPCFDVHDLHSVDSGVAAGLAEWLPRPEGWDVLIAHTLGVDHAGHAAGVNSALMLAKLRQTDALVREWLEAMAARAGAGEPYERTLALIFGDHGTDGLESRWAVPEVVVKFVSRMGCVR</sequence>
<proteinExistence type="predicted"/>
<dbReference type="Proteomes" id="UP001255856">
    <property type="component" value="Unassembled WGS sequence"/>
</dbReference>
<comment type="caution">
    <text evidence="1">The sequence shown here is derived from an EMBL/GenBank/DDBJ whole genome shotgun (WGS) entry which is preliminary data.</text>
</comment>
<keyword evidence="2" id="KW-1185">Reference proteome</keyword>
<evidence type="ECO:0000313" key="2">
    <source>
        <dbReference type="Proteomes" id="UP001255856"/>
    </source>
</evidence>
<dbReference type="GO" id="GO:0051377">
    <property type="term" value="F:mannose-ethanolamine phosphotransferase activity"/>
    <property type="evidence" value="ECO:0007669"/>
    <property type="project" value="TreeGrafter"/>
</dbReference>
<evidence type="ECO:0000313" key="1">
    <source>
        <dbReference type="EMBL" id="KAK2080504.1"/>
    </source>
</evidence>
<accession>A0AAD9MIP5</accession>
<dbReference type="PANTHER" id="PTHR23071:SF1">
    <property type="entry name" value="GPI ETHANOLAMINE PHOSPHATE TRANSFERASE 3"/>
    <property type="match status" value="1"/>
</dbReference>
<dbReference type="EMBL" id="JASFZW010000001">
    <property type="protein sequence ID" value="KAK2080504.1"/>
    <property type="molecule type" value="Genomic_DNA"/>
</dbReference>
<dbReference type="InterPro" id="IPR002591">
    <property type="entry name" value="Phosphodiest/P_Trfase"/>
</dbReference>
<organism evidence="1 2">
    <name type="scientific">Prototheca wickerhamii</name>
    <dbReference type="NCBI Taxonomy" id="3111"/>
    <lineage>
        <taxon>Eukaryota</taxon>
        <taxon>Viridiplantae</taxon>
        <taxon>Chlorophyta</taxon>
        <taxon>core chlorophytes</taxon>
        <taxon>Trebouxiophyceae</taxon>
        <taxon>Chlorellales</taxon>
        <taxon>Chlorellaceae</taxon>
        <taxon>Prototheca</taxon>
    </lineage>
</organism>
<dbReference type="Gene3D" id="3.40.720.10">
    <property type="entry name" value="Alkaline Phosphatase, subunit A"/>
    <property type="match status" value="1"/>
</dbReference>
<dbReference type="PANTHER" id="PTHR23071">
    <property type="entry name" value="PHOSPHATIDYLINOSITOL GLYCAN"/>
    <property type="match status" value="1"/>
</dbReference>
<dbReference type="InterPro" id="IPR017850">
    <property type="entry name" value="Alkaline_phosphatase_core_sf"/>
</dbReference>
<evidence type="ECO:0008006" key="3">
    <source>
        <dbReference type="Google" id="ProtNLM"/>
    </source>
</evidence>
<reference evidence="1" key="1">
    <citation type="submission" date="2021-01" db="EMBL/GenBank/DDBJ databases">
        <authorList>
            <person name="Eckstrom K.M.E."/>
        </authorList>
    </citation>
    <scope>NUCLEOTIDE SEQUENCE</scope>
    <source>
        <strain evidence="1">UVCC 0001</strain>
    </source>
</reference>
<dbReference type="Pfam" id="PF01663">
    <property type="entry name" value="Phosphodiest"/>
    <property type="match status" value="1"/>
</dbReference>
<dbReference type="GO" id="GO:0006506">
    <property type="term" value="P:GPI anchor biosynthetic process"/>
    <property type="evidence" value="ECO:0007669"/>
    <property type="project" value="InterPro"/>
</dbReference>
<dbReference type="GO" id="GO:0005789">
    <property type="term" value="C:endoplasmic reticulum membrane"/>
    <property type="evidence" value="ECO:0007669"/>
    <property type="project" value="TreeGrafter"/>
</dbReference>
<dbReference type="SUPFAM" id="SSF53649">
    <property type="entry name" value="Alkaline phosphatase-like"/>
    <property type="match status" value="1"/>
</dbReference>
<protein>
    <recommendedName>
        <fullName evidence="3">GPI ethanolamine phosphate transferase 3</fullName>
    </recommendedName>
</protein>
<gene>
    <name evidence="1" type="ORF">QBZ16_000357</name>
</gene>
<dbReference type="AlphaFoldDB" id="A0AAD9MIP5"/>